<accession>A0A5B8IXR2</accession>
<keyword evidence="3" id="KW-0067">ATP-binding</keyword>
<feature type="domain" description="DUF4143" evidence="2">
    <location>
        <begin position="196"/>
        <end position="356"/>
    </location>
</feature>
<dbReference type="EMBL" id="CP042263">
    <property type="protein sequence ID" value="QDY70952.1"/>
    <property type="molecule type" value="Genomic_DNA"/>
</dbReference>
<evidence type="ECO:0000259" key="1">
    <source>
        <dbReference type="Pfam" id="PF13173"/>
    </source>
</evidence>
<proteinExistence type="predicted"/>
<dbReference type="InterPro" id="IPR027417">
    <property type="entry name" value="P-loop_NTPase"/>
</dbReference>
<dbReference type="Pfam" id="PF13635">
    <property type="entry name" value="DUF4143"/>
    <property type="match status" value="1"/>
</dbReference>
<evidence type="ECO:0000259" key="2">
    <source>
        <dbReference type="Pfam" id="PF13635"/>
    </source>
</evidence>
<reference evidence="3 4" key="1">
    <citation type="submission" date="2019-07" db="EMBL/GenBank/DDBJ databases">
        <title>Litoreibacter alkalisoli sp. nov., isolated from saline-alkaline soil.</title>
        <authorList>
            <person name="Wang S."/>
            <person name="Xu L."/>
            <person name="Xing Y.-T."/>
            <person name="Sun J.-Q."/>
        </authorList>
    </citation>
    <scope>NUCLEOTIDE SEQUENCE [LARGE SCALE GENOMIC DNA]</scope>
    <source>
        <strain evidence="3 4">LN3S51</strain>
        <plasmid evidence="3 4">unnamed2</plasmid>
    </source>
</reference>
<geneLocation type="plasmid" evidence="3 4">
    <name>unnamed2</name>
</geneLocation>
<dbReference type="Proteomes" id="UP000318483">
    <property type="component" value="Plasmid unnamed2"/>
</dbReference>
<keyword evidence="4" id="KW-1185">Reference proteome</keyword>
<evidence type="ECO:0000313" key="3">
    <source>
        <dbReference type="EMBL" id="QDY70952.1"/>
    </source>
</evidence>
<sequence length="409" mass="45342">MYERFIKRKISEAMEDTRVVLISGPRQSGKTTLANDIANDKMPFFTLDDPTVLAAASNDPVGFLRGLDRAVIDEIQRAPELLLSIKNEVDRNKSPGRFLLTGSANLMTLPRVADSLAGRMEVTRLLPLSQAEILGTPPDFLDRAFDGEPPHAARNSIIGDALIEHVLSGGYPEALTRRSWARRQDWYQGYVDAIVQRDVRDIAQIEQLSLMPGLLQVLAEHSGQLVNYSGIGAGIGLNHVTTAKYLGIFESLFLVQTLQPWFTNKLKRLTKSPKLHFVDAGLLAALKDLDPDKVRKDKTAFGAVLETFVFSELQKLATWSNQRFAFFHYRDKDKNEVDIVIQNRRGEIVGVEIKSSATVTSADFAGMRKLADACGNKFLQGLVLYDHDQVVPFGDKMFAAPLSGLWAAG</sequence>
<dbReference type="KEGG" id="lit:FPZ52_14750"/>
<dbReference type="OrthoDB" id="9771844at2"/>
<dbReference type="InterPro" id="IPR025420">
    <property type="entry name" value="DUF4143"/>
</dbReference>
<evidence type="ECO:0000313" key="4">
    <source>
        <dbReference type="Proteomes" id="UP000318483"/>
    </source>
</evidence>
<keyword evidence="3" id="KW-0614">Plasmid</keyword>
<dbReference type="RefSeq" id="WP_146366368.1">
    <property type="nucleotide sequence ID" value="NZ_CP042263.1"/>
</dbReference>
<dbReference type="PANTHER" id="PTHR43566:SF2">
    <property type="entry name" value="DUF4143 DOMAIN-CONTAINING PROTEIN"/>
    <property type="match status" value="1"/>
</dbReference>
<gene>
    <name evidence="3" type="ORF">FPZ52_14750</name>
</gene>
<dbReference type="Pfam" id="PF13173">
    <property type="entry name" value="AAA_14"/>
    <property type="match status" value="1"/>
</dbReference>
<dbReference type="SUPFAM" id="SSF52540">
    <property type="entry name" value="P-loop containing nucleoside triphosphate hydrolases"/>
    <property type="match status" value="1"/>
</dbReference>
<dbReference type="GO" id="GO:0005524">
    <property type="term" value="F:ATP binding"/>
    <property type="evidence" value="ECO:0007669"/>
    <property type="project" value="UniProtKB-KW"/>
</dbReference>
<keyword evidence="3" id="KW-0547">Nucleotide-binding</keyword>
<protein>
    <submittedName>
        <fullName evidence="3">ATP-binding protein</fullName>
    </submittedName>
</protein>
<name>A0A5B8IXR2_9RHOB</name>
<dbReference type="AlphaFoldDB" id="A0A5B8IXR2"/>
<dbReference type="PANTHER" id="PTHR43566">
    <property type="entry name" value="CONSERVED PROTEIN"/>
    <property type="match status" value="1"/>
</dbReference>
<organism evidence="3 4">
    <name type="scientific">Qingshengfaniella alkalisoli</name>
    <dbReference type="NCBI Taxonomy" id="2599296"/>
    <lineage>
        <taxon>Bacteria</taxon>
        <taxon>Pseudomonadati</taxon>
        <taxon>Pseudomonadota</taxon>
        <taxon>Alphaproteobacteria</taxon>
        <taxon>Rhodobacterales</taxon>
        <taxon>Paracoccaceae</taxon>
        <taxon>Qingshengfaniella</taxon>
    </lineage>
</organism>
<feature type="domain" description="AAA" evidence="1">
    <location>
        <begin position="17"/>
        <end position="134"/>
    </location>
</feature>
<dbReference type="InterPro" id="IPR041682">
    <property type="entry name" value="AAA_14"/>
</dbReference>